<comment type="caution">
    <text evidence="1">The sequence shown here is derived from an EMBL/GenBank/DDBJ whole genome shotgun (WGS) entry which is preliminary data.</text>
</comment>
<name>A0A6M1T7W7_9BACT</name>
<evidence type="ECO:0000313" key="1">
    <source>
        <dbReference type="EMBL" id="NGP88061.1"/>
    </source>
</evidence>
<reference evidence="1 2" key="1">
    <citation type="submission" date="2020-02" db="EMBL/GenBank/DDBJ databases">
        <title>Aliifodinibius halophilus 2W32, complete genome.</title>
        <authorList>
            <person name="Li Y."/>
            <person name="Wu S."/>
        </authorList>
    </citation>
    <scope>NUCLEOTIDE SEQUENCE [LARGE SCALE GENOMIC DNA]</scope>
    <source>
        <strain evidence="1 2">2W32</strain>
    </source>
</reference>
<evidence type="ECO:0000313" key="2">
    <source>
        <dbReference type="Proteomes" id="UP000479132"/>
    </source>
</evidence>
<organism evidence="1 2">
    <name type="scientific">Fodinibius halophilus</name>
    <dbReference type="NCBI Taxonomy" id="1736908"/>
    <lineage>
        <taxon>Bacteria</taxon>
        <taxon>Pseudomonadati</taxon>
        <taxon>Balneolota</taxon>
        <taxon>Balneolia</taxon>
        <taxon>Balneolales</taxon>
        <taxon>Balneolaceae</taxon>
        <taxon>Fodinibius</taxon>
    </lineage>
</organism>
<sequence length="105" mass="11820">MDLTRPGFRHDVCSAIHPLAKASPFLQSLPLNEHGLEWIQPEIPLAHPLDDRPAGALFRSLQKTVGYLGKDGNSYHKLVKPFVRHWEELLPDILAPFTSFPTIPC</sequence>
<gene>
    <name evidence="1" type="ORF">G3569_06820</name>
</gene>
<protein>
    <submittedName>
        <fullName evidence="1">Uncharacterized protein</fullName>
    </submittedName>
</protein>
<keyword evidence="2" id="KW-1185">Reference proteome</keyword>
<dbReference type="RefSeq" id="WP_165267411.1">
    <property type="nucleotide sequence ID" value="NZ_JAALLS010000007.1"/>
</dbReference>
<accession>A0A6M1T7W7</accession>
<dbReference type="AlphaFoldDB" id="A0A6M1T7W7"/>
<dbReference type="EMBL" id="JAALLS010000007">
    <property type="protein sequence ID" value="NGP88061.1"/>
    <property type="molecule type" value="Genomic_DNA"/>
</dbReference>
<dbReference type="Proteomes" id="UP000479132">
    <property type="component" value="Unassembled WGS sequence"/>
</dbReference>
<proteinExistence type="predicted"/>